<dbReference type="STRING" id="60517.A0A0R3W6J9"/>
<keyword evidence="3" id="KW-1185">Reference proteome</keyword>
<feature type="region of interest" description="Disordered" evidence="1">
    <location>
        <begin position="50"/>
        <end position="144"/>
    </location>
</feature>
<evidence type="ECO:0000313" key="4">
    <source>
        <dbReference type="WBParaSite" id="TASK_0000583201-mRNA-1"/>
    </source>
</evidence>
<feature type="compositionally biased region" description="Polar residues" evidence="1">
    <location>
        <begin position="71"/>
        <end position="83"/>
    </location>
</feature>
<dbReference type="Proteomes" id="UP000282613">
    <property type="component" value="Unassembled WGS sequence"/>
</dbReference>
<proteinExistence type="predicted"/>
<evidence type="ECO:0000313" key="2">
    <source>
        <dbReference type="EMBL" id="VDK35703.1"/>
    </source>
</evidence>
<dbReference type="WBParaSite" id="TASK_0000583201-mRNA-1">
    <property type="protein sequence ID" value="TASK_0000583201-mRNA-1"/>
    <property type="gene ID" value="TASK_0000583201"/>
</dbReference>
<feature type="compositionally biased region" description="Basic and acidic residues" evidence="1">
    <location>
        <begin position="105"/>
        <end position="122"/>
    </location>
</feature>
<evidence type="ECO:0000256" key="1">
    <source>
        <dbReference type="SAM" id="MobiDB-lite"/>
    </source>
</evidence>
<dbReference type="EMBL" id="UYRS01018446">
    <property type="protein sequence ID" value="VDK35703.1"/>
    <property type="molecule type" value="Genomic_DNA"/>
</dbReference>
<organism evidence="4">
    <name type="scientific">Taenia asiatica</name>
    <name type="common">Asian tapeworm</name>
    <dbReference type="NCBI Taxonomy" id="60517"/>
    <lineage>
        <taxon>Eukaryota</taxon>
        <taxon>Metazoa</taxon>
        <taxon>Spiralia</taxon>
        <taxon>Lophotrochozoa</taxon>
        <taxon>Platyhelminthes</taxon>
        <taxon>Cestoda</taxon>
        <taxon>Eucestoda</taxon>
        <taxon>Cyclophyllidea</taxon>
        <taxon>Taeniidae</taxon>
        <taxon>Taenia</taxon>
    </lineage>
</organism>
<sequence length="172" mass="19062">MGIFPVCLQRIKIRVQRRMMVLSFIKTGLFVPPECVDIAELLPTLSEKFSDTSNESSLSPEEVVVDAPQLSDRQNSNSYSKTENSSRPEDDSQKESLKSVSKIGPEVDRDTPPTTENEERTTAGDMIMGAGEDLEDSGDTRPNDSPLPNFFLRIFDLIGKVSEITDHIGKLA</sequence>
<feature type="compositionally biased region" description="Basic and acidic residues" evidence="1">
    <location>
        <begin position="84"/>
        <end position="97"/>
    </location>
</feature>
<name>A0A0R3W6J9_TAEAS</name>
<reference evidence="2 3" key="2">
    <citation type="submission" date="2018-11" db="EMBL/GenBank/DDBJ databases">
        <authorList>
            <consortium name="Pathogen Informatics"/>
        </authorList>
    </citation>
    <scope>NUCLEOTIDE SEQUENCE [LARGE SCALE GENOMIC DNA]</scope>
</reference>
<gene>
    <name evidence="2" type="ORF">TASK_LOCUS5833</name>
</gene>
<dbReference type="AlphaFoldDB" id="A0A0R3W6J9"/>
<accession>A0A0R3W6J9</accession>
<evidence type="ECO:0000313" key="3">
    <source>
        <dbReference type="Proteomes" id="UP000282613"/>
    </source>
</evidence>
<protein>
    <submittedName>
        <fullName evidence="4">Ovule protein</fullName>
    </submittedName>
</protein>
<dbReference type="OrthoDB" id="10566625at2759"/>
<reference evidence="4" key="1">
    <citation type="submission" date="2017-02" db="UniProtKB">
        <authorList>
            <consortium name="WormBaseParasite"/>
        </authorList>
    </citation>
    <scope>IDENTIFICATION</scope>
</reference>